<dbReference type="KEGG" id="vab:WPS_24330"/>
<keyword evidence="10 11" id="KW-0472">Membrane</keyword>
<dbReference type="GO" id="GO:0008137">
    <property type="term" value="F:NADH dehydrogenase (ubiquinone) activity"/>
    <property type="evidence" value="ECO:0007669"/>
    <property type="project" value="InterPro"/>
</dbReference>
<evidence type="ECO:0000256" key="6">
    <source>
        <dbReference type="ARBA" id="ARBA00022719"/>
    </source>
</evidence>
<dbReference type="RefSeq" id="WP_317994769.1">
    <property type="nucleotide sequence ID" value="NZ_AP025523.1"/>
</dbReference>
<dbReference type="EMBL" id="AP025523">
    <property type="protein sequence ID" value="BDE07157.1"/>
    <property type="molecule type" value="Genomic_DNA"/>
</dbReference>
<feature type="transmembrane region" description="Helical" evidence="11">
    <location>
        <begin position="6"/>
        <end position="28"/>
    </location>
</feature>
<dbReference type="HAMAP" id="MF_01394">
    <property type="entry name" value="NDH1_NuoA"/>
    <property type="match status" value="1"/>
</dbReference>
<evidence type="ECO:0000256" key="9">
    <source>
        <dbReference type="ARBA" id="ARBA00023027"/>
    </source>
</evidence>
<evidence type="ECO:0000256" key="1">
    <source>
        <dbReference type="ARBA" id="ARBA00004141"/>
    </source>
</evidence>
<keyword evidence="11" id="KW-0830">Ubiquinone</keyword>
<protein>
    <recommendedName>
        <fullName evidence="11">NADH-quinone oxidoreductase subunit A</fullName>
        <ecNumber evidence="11">7.1.1.-</ecNumber>
    </recommendedName>
    <alternativeName>
        <fullName evidence="11">NADH dehydrogenase I subunit A</fullName>
    </alternativeName>
    <alternativeName>
        <fullName evidence="11">NDH-1 subunit A</fullName>
    </alternativeName>
    <alternativeName>
        <fullName evidence="11">NUO1</fullName>
    </alternativeName>
</protein>
<evidence type="ECO:0000256" key="5">
    <source>
        <dbReference type="ARBA" id="ARBA00022692"/>
    </source>
</evidence>
<dbReference type="GO" id="GO:0050136">
    <property type="term" value="F:NADH dehydrogenase (quinone) (non-electrogenic) activity"/>
    <property type="evidence" value="ECO:0007669"/>
    <property type="project" value="UniProtKB-UniRule"/>
</dbReference>
<keyword evidence="4 11" id="KW-1003">Cell membrane</keyword>
<evidence type="ECO:0000313" key="14">
    <source>
        <dbReference type="Proteomes" id="UP001317532"/>
    </source>
</evidence>
<evidence type="ECO:0000256" key="11">
    <source>
        <dbReference type="HAMAP-Rule" id="MF_01394"/>
    </source>
</evidence>
<comment type="subcellular location">
    <subcellularLocation>
        <location evidence="11 12">Cell membrane</location>
        <topology evidence="11 12">Multi-pass membrane protein</topology>
    </subcellularLocation>
    <subcellularLocation>
        <location evidence="1">Membrane</location>
        <topology evidence="1">Multi-pass membrane protein</topology>
    </subcellularLocation>
</comment>
<feature type="transmembrane region" description="Helical" evidence="11">
    <location>
        <begin position="86"/>
        <end position="108"/>
    </location>
</feature>
<organism evidence="13 14">
    <name type="scientific">Vulcanimicrobium alpinum</name>
    <dbReference type="NCBI Taxonomy" id="3016050"/>
    <lineage>
        <taxon>Bacteria</taxon>
        <taxon>Bacillati</taxon>
        <taxon>Vulcanimicrobiota</taxon>
        <taxon>Vulcanimicrobiia</taxon>
        <taxon>Vulcanimicrobiales</taxon>
        <taxon>Vulcanimicrobiaceae</taxon>
        <taxon>Vulcanimicrobium</taxon>
    </lineage>
</organism>
<comment type="catalytic activity">
    <reaction evidence="11 12">
        <text>a quinone + NADH + 5 H(+)(in) = a quinol + NAD(+) + 4 H(+)(out)</text>
        <dbReference type="Rhea" id="RHEA:57888"/>
        <dbReference type="ChEBI" id="CHEBI:15378"/>
        <dbReference type="ChEBI" id="CHEBI:24646"/>
        <dbReference type="ChEBI" id="CHEBI:57540"/>
        <dbReference type="ChEBI" id="CHEBI:57945"/>
        <dbReference type="ChEBI" id="CHEBI:132124"/>
    </reaction>
</comment>
<evidence type="ECO:0000256" key="10">
    <source>
        <dbReference type="ARBA" id="ARBA00023136"/>
    </source>
</evidence>
<comment type="function">
    <text evidence="11">NDH-1 shuttles electrons from NADH, via FMN and iron-sulfur (Fe-S) centers, to quinones in the respiratory chain. The immediate electron acceptor for the enzyme in this species is believed to be ubiquinone. Couples the redox reaction to proton translocation (for every two electrons transferred, four hydrogen ions are translocated across the cytoplasmic membrane), and thus conserves the redox energy in a proton gradient.</text>
</comment>
<keyword evidence="9 11" id="KW-0520">NAD</keyword>
<keyword evidence="3 11" id="KW-0813">Transport</keyword>
<evidence type="ECO:0000256" key="3">
    <source>
        <dbReference type="ARBA" id="ARBA00022448"/>
    </source>
</evidence>
<evidence type="ECO:0000256" key="7">
    <source>
        <dbReference type="ARBA" id="ARBA00022967"/>
    </source>
</evidence>
<evidence type="ECO:0000313" key="13">
    <source>
        <dbReference type="EMBL" id="BDE07157.1"/>
    </source>
</evidence>
<keyword evidence="8 11" id="KW-1133">Transmembrane helix</keyword>
<reference evidence="13 14" key="1">
    <citation type="journal article" date="2022" name="ISME Commun">
        <title>Vulcanimicrobium alpinus gen. nov. sp. nov., the first cultivated representative of the candidate phylum 'Eremiobacterota', is a metabolically versatile aerobic anoxygenic phototroph.</title>
        <authorList>
            <person name="Yabe S."/>
            <person name="Muto K."/>
            <person name="Abe K."/>
            <person name="Yokota A."/>
            <person name="Staudigel H."/>
            <person name="Tebo B.M."/>
        </authorList>
    </citation>
    <scope>NUCLEOTIDE SEQUENCE [LARGE SCALE GENOMIC DNA]</scope>
    <source>
        <strain evidence="13 14">WC8-2</strain>
    </source>
</reference>
<comment type="subunit">
    <text evidence="11">NDH-1 is composed of 14 different subunits. Subunits NuoA, H, J, K, L, M, N constitute the membrane sector of the complex.</text>
</comment>
<dbReference type="InterPro" id="IPR000440">
    <property type="entry name" value="NADH_UbQ/plastoQ_OxRdtase_su3"/>
</dbReference>
<dbReference type="Proteomes" id="UP001317532">
    <property type="component" value="Chromosome"/>
</dbReference>
<dbReference type="GO" id="GO:0048038">
    <property type="term" value="F:quinone binding"/>
    <property type="evidence" value="ECO:0007669"/>
    <property type="project" value="UniProtKB-KW"/>
</dbReference>
<evidence type="ECO:0000256" key="4">
    <source>
        <dbReference type="ARBA" id="ARBA00022475"/>
    </source>
</evidence>
<proteinExistence type="inferred from homology"/>
<keyword evidence="7 11" id="KW-1278">Translocase</keyword>
<sequence length="117" mass="13094">MSPYGPVAIYLAIAFLAATAFCLLPGLAARKKPNPAKSEAYECGVEPTSDVSGRFPVRFYLVAMLFVIFDVEAASFYPWAVQMHQLRVFGLAEMLMFVIVLAIGYAYVWKRGGFQWR</sequence>
<evidence type="ECO:0000256" key="8">
    <source>
        <dbReference type="ARBA" id="ARBA00022989"/>
    </source>
</evidence>
<keyword evidence="5 11" id="KW-0812">Transmembrane</keyword>
<name>A0AAN1XXF3_UNVUL</name>
<evidence type="ECO:0000256" key="12">
    <source>
        <dbReference type="RuleBase" id="RU003639"/>
    </source>
</evidence>
<gene>
    <name evidence="11 13" type="primary">nuoA</name>
    <name evidence="13" type="ORF">WPS_24330</name>
</gene>
<comment type="similarity">
    <text evidence="2 11 12">Belongs to the complex I subunit 3 family.</text>
</comment>
<dbReference type="PANTHER" id="PTHR11058">
    <property type="entry name" value="NADH-UBIQUINONE OXIDOREDUCTASE CHAIN 3"/>
    <property type="match status" value="1"/>
</dbReference>
<keyword evidence="14" id="KW-1185">Reference proteome</keyword>
<dbReference type="InterPro" id="IPR038430">
    <property type="entry name" value="NDAH_ubi_oxred_su3_sf"/>
</dbReference>
<evidence type="ECO:0000256" key="2">
    <source>
        <dbReference type="ARBA" id="ARBA00008472"/>
    </source>
</evidence>
<dbReference type="EC" id="7.1.1.-" evidence="11"/>
<accession>A0AAN1XXF3</accession>
<feature type="transmembrane region" description="Helical" evidence="11">
    <location>
        <begin position="59"/>
        <end position="80"/>
    </location>
</feature>
<dbReference type="PANTHER" id="PTHR11058:SF22">
    <property type="entry name" value="NADH-QUINONE OXIDOREDUCTASE SUBUNIT A"/>
    <property type="match status" value="1"/>
</dbReference>
<dbReference type="InterPro" id="IPR023043">
    <property type="entry name" value="NAD(P)H_OxRDtase_bac/plastid"/>
</dbReference>
<dbReference type="GO" id="GO:0005886">
    <property type="term" value="C:plasma membrane"/>
    <property type="evidence" value="ECO:0007669"/>
    <property type="project" value="UniProtKB-SubCell"/>
</dbReference>
<dbReference type="AlphaFoldDB" id="A0AAN1XXF3"/>
<dbReference type="GO" id="GO:0030964">
    <property type="term" value="C:NADH dehydrogenase complex"/>
    <property type="evidence" value="ECO:0007669"/>
    <property type="project" value="TreeGrafter"/>
</dbReference>
<dbReference type="Pfam" id="PF00507">
    <property type="entry name" value="Oxidored_q4"/>
    <property type="match status" value="1"/>
</dbReference>
<dbReference type="Gene3D" id="1.20.58.1610">
    <property type="entry name" value="NADH:ubiquinone/plastoquinone oxidoreductase, chain 3"/>
    <property type="match status" value="1"/>
</dbReference>
<keyword evidence="6 11" id="KW-0874">Quinone</keyword>